<dbReference type="EMBL" id="JAFHKR010000038">
    <property type="protein sequence ID" value="MBN3554022.1"/>
    <property type="molecule type" value="Genomic_DNA"/>
</dbReference>
<gene>
    <name evidence="1" type="ORF">JYA63_07095</name>
</gene>
<sequence length="422" mass="47563">MNTMNIRTTIKETNNIVQDLVIIGGGFRTTTFLSSDPNLLKDKVMIIEQETNIGPGAFKDYNILTSSSGTSMLKYLTFEGPFERLLMNHKVTAVSQNMKPVRAEKLASALIEIGLTIEAELGDNAIRRSTSVEKIQLGIGNNPVSIYTNQGDIVKAKHVLLATGRYERINDELLNWNKKLMLSNTVIRHSKKEMLQNKLLTIGERPIVIAGSSHSAMSVLSCLLEIMKRLKDRDTRYIIPPIYVLQRSKAYLMYDNEEEARKEQIMEREMIYDPLTDVCPDTGIVYRDSGLRHQSKELYCSLWSGEIKNVSIVNIKKLSDVANLLDQAGLVIQALGYFGNAPDIFLCDRLIRPSNSLQRIEANEEGAAIINKKVFDNLSVLRLEPTPLLQKDNMAYGSSLYHKLSSRIKRKINEAQELVGKL</sequence>
<protein>
    <recommendedName>
        <fullName evidence="3">FAD/NAD(P)-binding domain-containing protein</fullName>
    </recommendedName>
</protein>
<evidence type="ECO:0000313" key="2">
    <source>
        <dbReference type="Proteomes" id="UP001296923"/>
    </source>
</evidence>
<evidence type="ECO:0000313" key="1">
    <source>
        <dbReference type="EMBL" id="MBN3554022.1"/>
    </source>
</evidence>
<proteinExistence type="predicted"/>
<dbReference type="RefSeq" id="WP_205725082.1">
    <property type="nucleotide sequence ID" value="NZ_JAFHKR010000038.1"/>
</dbReference>
<dbReference type="InterPro" id="IPR036188">
    <property type="entry name" value="FAD/NAD-bd_sf"/>
</dbReference>
<comment type="caution">
    <text evidence="1">The sequence shown here is derived from an EMBL/GenBank/DDBJ whole genome shotgun (WGS) entry which is preliminary data.</text>
</comment>
<evidence type="ECO:0008006" key="3">
    <source>
        <dbReference type="Google" id="ProtNLM"/>
    </source>
</evidence>
<dbReference type="Proteomes" id="UP001296923">
    <property type="component" value="Unassembled WGS sequence"/>
</dbReference>
<keyword evidence="2" id="KW-1185">Reference proteome</keyword>
<reference evidence="1 2" key="1">
    <citation type="submission" date="2021-01" db="EMBL/GenBank/DDBJ databases">
        <title>Genome Sequencing of Type Strains.</title>
        <authorList>
            <person name="Lemaire J.F."/>
            <person name="Inderbitzin P."/>
            <person name="Collins S.B."/>
            <person name="Wespe N."/>
            <person name="Knight-Connoni V."/>
        </authorList>
    </citation>
    <scope>NUCLEOTIDE SEQUENCE [LARGE SCALE GENOMIC DNA]</scope>
    <source>
        <strain evidence="1 2">DSM 23009</strain>
    </source>
</reference>
<accession>A0ABS2ZRR2</accession>
<name>A0ABS2ZRR2_9BACL</name>
<organism evidence="1 2">
    <name type="scientific">Fictibacillus nanhaiensis</name>
    <dbReference type="NCBI Taxonomy" id="742169"/>
    <lineage>
        <taxon>Bacteria</taxon>
        <taxon>Bacillati</taxon>
        <taxon>Bacillota</taxon>
        <taxon>Bacilli</taxon>
        <taxon>Bacillales</taxon>
        <taxon>Fictibacillaceae</taxon>
        <taxon>Fictibacillus</taxon>
    </lineage>
</organism>
<dbReference type="SUPFAM" id="SSF51905">
    <property type="entry name" value="FAD/NAD(P)-binding domain"/>
    <property type="match status" value="1"/>
</dbReference>